<dbReference type="Pfam" id="PF01593">
    <property type="entry name" value="Amino_oxidase"/>
    <property type="match status" value="1"/>
</dbReference>
<dbReference type="InterPro" id="IPR036188">
    <property type="entry name" value="FAD/NAD-bd_sf"/>
</dbReference>
<reference evidence="2 3" key="1">
    <citation type="submission" date="2024-01" db="EMBL/GenBank/DDBJ databases">
        <title>Complete genome of Cladobotryum mycophilum ATHUM6906.</title>
        <authorList>
            <person name="Christinaki A.C."/>
            <person name="Myridakis A.I."/>
            <person name="Kouvelis V.N."/>
        </authorList>
    </citation>
    <scope>NUCLEOTIDE SEQUENCE [LARGE SCALE GENOMIC DNA]</scope>
    <source>
        <strain evidence="2 3">ATHUM6906</strain>
    </source>
</reference>
<protein>
    <submittedName>
        <fullName evidence="2">L-amino-acid oxidase</fullName>
    </submittedName>
</protein>
<dbReference type="Gene3D" id="3.50.50.60">
    <property type="entry name" value="FAD/NAD(P)-binding domain"/>
    <property type="match status" value="1"/>
</dbReference>
<evidence type="ECO:0000259" key="1">
    <source>
        <dbReference type="Pfam" id="PF01593"/>
    </source>
</evidence>
<dbReference type="Gene3D" id="1.20.1440.240">
    <property type="match status" value="1"/>
</dbReference>
<dbReference type="InterPro" id="IPR002937">
    <property type="entry name" value="Amino_oxidase"/>
</dbReference>
<accession>A0ABR0SJK6</accession>
<feature type="domain" description="Amine oxidase" evidence="1">
    <location>
        <begin position="159"/>
        <end position="641"/>
    </location>
</feature>
<dbReference type="SUPFAM" id="SSF54373">
    <property type="entry name" value="FAD-linked reductases, C-terminal domain"/>
    <property type="match status" value="1"/>
</dbReference>
<dbReference type="PANTHER" id="PTHR10742:SF382">
    <property type="entry name" value="AMINE OXIDASE DOMAIN-CONTAINING PROTEIN"/>
    <property type="match status" value="1"/>
</dbReference>
<keyword evidence="3" id="KW-1185">Reference proteome</keyword>
<dbReference type="EMBL" id="JAVFKD010000012">
    <property type="protein sequence ID" value="KAK5992313.1"/>
    <property type="molecule type" value="Genomic_DNA"/>
</dbReference>
<dbReference type="InterPro" id="IPR050281">
    <property type="entry name" value="Flavin_monoamine_oxidase"/>
</dbReference>
<evidence type="ECO:0000313" key="2">
    <source>
        <dbReference type="EMBL" id="KAK5992313.1"/>
    </source>
</evidence>
<gene>
    <name evidence="2" type="ORF">PT974_05714</name>
</gene>
<evidence type="ECO:0000313" key="3">
    <source>
        <dbReference type="Proteomes" id="UP001338125"/>
    </source>
</evidence>
<dbReference type="Proteomes" id="UP001338125">
    <property type="component" value="Unassembled WGS sequence"/>
</dbReference>
<dbReference type="SUPFAM" id="SSF51905">
    <property type="entry name" value="FAD/NAD(P)-binding domain"/>
    <property type="match status" value="1"/>
</dbReference>
<comment type="caution">
    <text evidence="2">The sequence shown here is derived from an EMBL/GenBank/DDBJ whole genome shotgun (WGS) entry which is preliminary data.</text>
</comment>
<dbReference type="PANTHER" id="PTHR10742">
    <property type="entry name" value="FLAVIN MONOAMINE OXIDASE"/>
    <property type="match status" value="1"/>
</dbReference>
<sequence length="665" mass="74473">MSTALPVEIEFLHELTSRLANIHVTSKVQTDGPLTFTYGSCITESQHDGADHSVAETRIAHGDSRLVWIIPEDAQTEGCISAWTEADVLAGRSRSQKLHQVKRRSQKRALDAIAMTNATGFDTLGAWFNGVEFLAHKEPGAVDVKAAKSKRIAIVGAGMSGLMTYLILHQVGFTNVTILEASQRLGGRVHTSYLSGGPSDYSYQEMGPMRFPLTYVDPVTNKSYNVSDFQLVYSLVEEMNRINKHDDSTRINFIPWIEENENGLQYRDGIRMPNGLPPTIKQISENASLSIPYVLDAETQALSDKLTSALPDTSFKVKVAENMYKAHREWINSGLVGGDGDHWSEFAFISQYLKGSLNSTDILGPYAANSFWETVHERVYELAATRRTIDGGVNRLPKSFEPLVKNITRMNTKIERVKYADNKVTLQWRDSFKDTNFHSSSFDYAVIGVPFTVVRQWRLPRLGATITNAIKNLGYASACKVALEYSERFWEKLENPIYGSCSTRSDIPGVGSICYPSYNLNASGPASILGSYLQGPDDHEIDRMMTMSEEEHVQYILDAVTEIHGEDTRKLYTGKYELKCWAQDPLQVGSWAHPTAGQHELYIPEYFKIHKNMIFVGEHTSYTHGWVPSALDSGLRGSVQLLLELGLVDEAKATVEKWMARWIEV</sequence>
<name>A0ABR0SJK6_9HYPO</name>
<organism evidence="2 3">
    <name type="scientific">Cladobotryum mycophilum</name>
    <dbReference type="NCBI Taxonomy" id="491253"/>
    <lineage>
        <taxon>Eukaryota</taxon>
        <taxon>Fungi</taxon>
        <taxon>Dikarya</taxon>
        <taxon>Ascomycota</taxon>
        <taxon>Pezizomycotina</taxon>
        <taxon>Sordariomycetes</taxon>
        <taxon>Hypocreomycetidae</taxon>
        <taxon>Hypocreales</taxon>
        <taxon>Hypocreaceae</taxon>
        <taxon>Cladobotryum</taxon>
    </lineage>
</organism>
<proteinExistence type="predicted"/>
<dbReference type="Gene3D" id="3.90.660.10">
    <property type="match status" value="1"/>
</dbReference>